<gene>
    <name evidence="1" type="ORF">GOBAR_AA30489</name>
</gene>
<evidence type="ECO:0000313" key="1">
    <source>
        <dbReference type="EMBL" id="PPR90195.1"/>
    </source>
</evidence>
<sequence length="483" mass="55161">MEKLNAISIQYEERLVAKPRPKLVVSEGDETVNLEARNSNNTSKTEGDCTNCSTKTDHIVQPILKEISSKDTHESCSIHNKESTHEERRLQIEELDEWLTFKSRRDDKPKLRQNELNASPNQLKVGDKVSLDAINPHIDTAKPNEEIPLTVLTIFPFGFLNHTRPGTRACLRPCENREKFSPTRDAISRHGRALGPWANLPKQHWCATCPCLRNIVELEKITWAFAMPVSRTHGQTCQINTGVGLHTRASEKRTKIETTVRHGRVHPHAQGTRAWAKLLEQVQLADDVRALLKTDPWDLFFAIIELTYLELTLELCSAFHVQDVMTKFDEPRTVQFRLGGLVRQLSVPKFGITLGLNIEEFMDENDLDTLRLHIHYSPSKCWTSREHRLHQHSRHLISMEHDKRACIRPHLLYCPRHSPLDGAVSEGGHLHWPLRDSTSRHFGLLNIATQSSSLTLISQMSSQGISSMLSMMMIEKRQGTHPF</sequence>
<name>A0A2P5WGL4_GOSBA</name>
<dbReference type="OrthoDB" id="1737650at2759"/>
<reference evidence="1 2" key="1">
    <citation type="submission" date="2015-01" db="EMBL/GenBank/DDBJ databases">
        <title>Genome of allotetraploid Gossypium barbadense reveals genomic plasticity and fiber elongation in cotton evolution.</title>
        <authorList>
            <person name="Chen X."/>
            <person name="Liu X."/>
            <person name="Zhao B."/>
            <person name="Zheng H."/>
            <person name="Hu Y."/>
            <person name="Lu G."/>
            <person name="Yang C."/>
            <person name="Chen J."/>
            <person name="Shan C."/>
            <person name="Zhang L."/>
            <person name="Zhou Y."/>
            <person name="Wang L."/>
            <person name="Guo W."/>
            <person name="Bai Y."/>
            <person name="Ruan J."/>
            <person name="Shangguan X."/>
            <person name="Mao Y."/>
            <person name="Jiang J."/>
            <person name="Zhu Y."/>
            <person name="Lei J."/>
            <person name="Kang H."/>
            <person name="Chen S."/>
            <person name="He X."/>
            <person name="Wang R."/>
            <person name="Wang Y."/>
            <person name="Chen J."/>
            <person name="Wang L."/>
            <person name="Yu S."/>
            <person name="Wang B."/>
            <person name="Wei J."/>
            <person name="Song S."/>
            <person name="Lu X."/>
            <person name="Gao Z."/>
            <person name="Gu W."/>
            <person name="Deng X."/>
            <person name="Ma D."/>
            <person name="Wang S."/>
            <person name="Liang W."/>
            <person name="Fang L."/>
            <person name="Cai C."/>
            <person name="Zhu X."/>
            <person name="Zhou B."/>
            <person name="Zhang Y."/>
            <person name="Chen Z."/>
            <person name="Xu S."/>
            <person name="Zhu R."/>
            <person name="Wang S."/>
            <person name="Zhang T."/>
            <person name="Zhao G."/>
        </authorList>
    </citation>
    <scope>NUCLEOTIDE SEQUENCE [LARGE SCALE GENOMIC DNA]</scope>
    <source>
        <strain evidence="2">cv. Xinhai21</strain>
        <tissue evidence="1">Leaf</tissue>
    </source>
</reference>
<dbReference type="Proteomes" id="UP000239757">
    <property type="component" value="Unassembled WGS sequence"/>
</dbReference>
<evidence type="ECO:0000313" key="2">
    <source>
        <dbReference type="Proteomes" id="UP000239757"/>
    </source>
</evidence>
<accession>A0A2P5WGL4</accession>
<dbReference type="AlphaFoldDB" id="A0A2P5WGL4"/>
<proteinExistence type="predicted"/>
<protein>
    <submittedName>
        <fullName evidence="1">Uncharacterized protein</fullName>
    </submittedName>
</protein>
<organism evidence="1 2">
    <name type="scientific">Gossypium barbadense</name>
    <name type="common">Sea Island cotton</name>
    <name type="synonym">Hibiscus barbadensis</name>
    <dbReference type="NCBI Taxonomy" id="3634"/>
    <lineage>
        <taxon>Eukaryota</taxon>
        <taxon>Viridiplantae</taxon>
        <taxon>Streptophyta</taxon>
        <taxon>Embryophyta</taxon>
        <taxon>Tracheophyta</taxon>
        <taxon>Spermatophyta</taxon>
        <taxon>Magnoliopsida</taxon>
        <taxon>eudicotyledons</taxon>
        <taxon>Gunneridae</taxon>
        <taxon>Pentapetalae</taxon>
        <taxon>rosids</taxon>
        <taxon>malvids</taxon>
        <taxon>Malvales</taxon>
        <taxon>Malvaceae</taxon>
        <taxon>Malvoideae</taxon>
        <taxon>Gossypium</taxon>
    </lineage>
</organism>
<dbReference type="EMBL" id="KZ667696">
    <property type="protein sequence ID" value="PPR90195.1"/>
    <property type="molecule type" value="Genomic_DNA"/>
</dbReference>